<organism evidence="2 3">
    <name type="scientific">Pullulanibacillus pueri</name>
    <dbReference type="NCBI Taxonomy" id="1437324"/>
    <lineage>
        <taxon>Bacteria</taxon>
        <taxon>Bacillati</taxon>
        <taxon>Bacillota</taxon>
        <taxon>Bacilli</taxon>
        <taxon>Bacillales</taxon>
        <taxon>Sporolactobacillaceae</taxon>
        <taxon>Pullulanibacillus</taxon>
    </lineage>
</organism>
<dbReference type="AlphaFoldDB" id="A0A8J2ZTB9"/>
<feature type="transmembrane region" description="Helical" evidence="1">
    <location>
        <begin position="124"/>
        <end position="149"/>
    </location>
</feature>
<feature type="transmembrane region" description="Helical" evidence="1">
    <location>
        <begin position="298"/>
        <end position="318"/>
    </location>
</feature>
<keyword evidence="1" id="KW-0812">Transmembrane</keyword>
<proteinExistence type="predicted"/>
<evidence type="ECO:0000256" key="1">
    <source>
        <dbReference type="SAM" id="Phobius"/>
    </source>
</evidence>
<reference evidence="2" key="2">
    <citation type="submission" date="2020-09" db="EMBL/GenBank/DDBJ databases">
        <authorList>
            <person name="Sun Q."/>
            <person name="Zhou Y."/>
        </authorList>
    </citation>
    <scope>NUCLEOTIDE SEQUENCE</scope>
    <source>
        <strain evidence="2">CGMCC 1.12777</strain>
    </source>
</reference>
<feature type="transmembrane region" description="Helical" evidence="1">
    <location>
        <begin position="273"/>
        <end position="291"/>
    </location>
</feature>
<dbReference type="RefSeq" id="WP_188495679.1">
    <property type="nucleotide sequence ID" value="NZ_BMFV01000002.1"/>
</dbReference>
<accession>A0A8J2ZTB9</accession>
<keyword evidence="1" id="KW-0472">Membrane</keyword>
<protein>
    <submittedName>
        <fullName evidence="2">Putative membrane protein YkoS</fullName>
    </submittedName>
</protein>
<dbReference type="Pfam" id="PF19510">
    <property type="entry name" value="DUF6044"/>
    <property type="match status" value="1"/>
</dbReference>
<feature type="transmembrane region" description="Helical" evidence="1">
    <location>
        <begin position="79"/>
        <end position="112"/>
    </location>
</feature>
<feature type="transmembrane region" description="Helical" evidence="1">
    <location>
        <begin position="338"/>
        <end position="358"/>
    </location>
</feature>
<comment type="caution">
    <text evidence="2">The sequence shown here is derived from an EMBL/GenBank/DDBJ whole genome shotgun (WGS) entry which is preliminary data.</text>
</comment>
<sequence>MTRNKVIFYMGLIFIVLYLSPYYILGEDSRVRIHDNLDSNIVWNKLMAESHTLFGGPHSSVPNIMNGLPRNSLGSEFDFFVFMFSFLSPFAAYVLNQTILRFVAFFGMYVLLKRHVLFNKENYGLIVGVAVTYALLPYWPSMGLSIAGLPLALYCFMNIKQYKASKWDWIILALLPFYSSFVLSFSFFIGCLGIWWLIDALQHKKLNWGWLIALGMMTFLFLAVNYRIIDEMFIQTGFTSHRAAFSRGHLPDEELFRRALHYFTKGQTHVDRQTAFIVLPVILFALGASLFKRKLLPTLWLILGLNFLFSYCIAYYYSEKVWHLSETFKLITTFNFGRIHFLEPLLWYVGFAIALAFLCQHFRKGKAYAFTFLFLQILLLFSFNEQSKYTYYEYPTYREFYSASLFNEIKRYIGSEPSSYRVVSIGMHPSIAQYNGFYTLDGYVVSYPLSYKKQFRKIIAPELEKSGSLRRYYDNWGSRCYLFVSELGKHYLYTKDHHKVIHHLDINAQALKALGGDYILSAVKIENASANALTFEKSFENQNSPWKIFLYKVNA</sequence>
<feature type="transmembrane region" description="Helical" evidence="1">
    <location>
        <begin position="210"/>
        <end position="229"/>
    </location>
</feature>
<feature type="transmembrane region" description="Helical" evidence="1">
    <location>
        <begin position="365"/>
        <end position="383"/>
    </location>
</feature>
<dbReference type="InterPro" id="IPR046107">
    <property type="entry name" value="DUF6044"/>
</dbReference>
<evidence type="ECO:0000313" key="3">
    <source>
        <dbReference type="Proteomes" id="UP000656813"/>
    </source>
</evidence>
<name>A0A8J2ZTB9_9BACL</name>
<gene>
    <name evidence="2" type="primary">ykoS</name>
    <name evidence="2" type="ORF">GCM10007096_04740</name>
</gene>
<keyword evidence="3" id="KW-1185">Reference proteome</keyword>
<dbReference type="Proteomes" id="UP000656813">
    <property type="component" value="Unassembled WGS sequence"/>
</dbReference>
<feature type="transmembrane region" description="Helical" evidence="1">
    <location>
        <begin position="7"/>
        <end position="25"/>
    </location>
</feature>
<keyword evidence="1" id="KW-1133">Transmembrane helix</keyword>
<feature type="transmembrane region" description="Helical" evidence="1">
    <location>
        <begin position="169"/>
        <end position="198"/>
    </location>
</feature>
<dbReference type="EMBL" id="BMFV01000002">
    <property type="protein sequence ID" value="GGH75471.1"/>
    <property type="molecule type" value="Genomic_DNA"/>
</dbReference>
<reference evidence="2" key="1">
    <citation type="journal article" date="2014" name="Int. J. Syst. Evol. Microbiol.">
        <title>Complete genome sequence of Corynebacterium casei LMG S-19264T (=DSM 44701T), isolated from a smear-ripened cheese.</title>
        <authorList>
            <consortium name="US DOE Joint Genome Institute (JGI-PGF)"/>
            <person name="Walter F."/>
            <person name="Albersmeier A."/>
            <person name="Kalinowski J."/>
            <person name="Ruckert C."/>
        </authorList>
    </citation>
    <scope>NUCLEOTIDE SEQUENCE</scope>
    <source>
        <strain evidence="2">CGMCC 1.12777</strain>
    </source>
</reference>
<evidence type="ECO:0000313" key="2">
    <source>
        <dbReference type="EMBL" id="GGH75471.1"/>
    </source>
</evidence>